<comment type="miscellaneous">
    <text evidence="8">In eukaryotes there are cytoplasmic, mitochondrial and chloroplastic isozymes.</text>
</comment>
<evidence type="ECO:0000256" key="3">
    <source>
        <dbReference type="ARBA" id="ARBA00011738"/>
    </source>
</evidence>
<dbReference type="HOGENOM" id="CLU_032440_1_0_1"/>
<accession>B6JWD9</accession>
<comment type="subunit">
    <text evidence="3 8">Homodimer.</text>
</comment>
<dbReference type="InterPro" id="IPR015421">
    <property type="entry name" value="PyrdxlP-dep_Trfase_major"/>
</dbReference>
<evidence type="ECO:0000313" key="11">
    <source>
        <dbReference type="JaponicusDB" id="SJAG_00714"/>
    </source>
</evidence>
<comment type="cofactor">
    <cofactor evidence="1">
        <name>pyridoxal 5'-phosphate</name>
        <dbReference type="ChEBI" id="CHEBI:597326"/>
    </cofactor>
</comment>
<dbReference type="GO" id="GO:0030170">
    <property type="term" value="F:pyridoxal phosphate binding"/>
    <property type="evidence" value="ECO:0007669"/>
    <property type="project" value="InterPro"/>
</dbReference>
<dbReference type="PRINTS" id="PR00799">
    <property type="entry name" value="TRANSAMINASE"/>
</dbReference>
<dbReference type="Proteomes" id="UP000001744">
    <property type="component" value="Unassembled WGS sequence"/>
</dbReference>
<organism evidence="10 12">
    <name type="scientific">Schizosaccharomyces japonicus (strain yFS275 / FY16936)</name>
    <name type="common">Fission yeast</name>
    <dbReference type="NCBI Taxonomy" id="402676"/>
    <lineage>
        <taxon>Eukaryota</taxon>
        <taxon>Fungi</taxon>
        <taxon>Dikarya</taxon>
        <taxon>Ascomycota</taxon>
        <taxon>Taphrinomycotina</taxon>
        <taxon>Schizosaccharomycetes</taxon>
        <taxon>Schizosaccharomycetales</taxon>
        <taxon>Schizosaccharomycetaceae</taxon>
        <taxon>Schizosaccharomyces</taxon>
    </lineage>
</organism>
<dbReference type="EC" id="2.6.1.1" evidence="8"/>
<dbReference type="PANTHER" id="PTHR11879:SF22">
    <property type="entry name" value="ASPARTATE AMINOTRANSFERASE, MITOCHONDRIAL"/>
    <property type="match status" value="1"/>
</dbReference>
<dbReference type="OrthoDB" id="6752799at2759"/>
<comment type="similarity">
    <text evidence="2">Belongs to the class-I pyridoxal-phosphate-dependent aminotransferase family.</text>
</comment>
<keyword evidence="4 8" id="KW-0032">Aminotransferase</keyword>
<dbReference type="GeneID" id="7052131"/>
<dbReference type="Pfam" id="PF00155">
    <property type="entry name" value="Aminotran_1_2"/>
    <property type="match status" value="1"/>
</dbReference>
<dbReference type="Gene3D" id="3.40.640.10">
    <property type="entry name" value="Type I PLP-dependent aspartate aminotransferase-like (Major domain)"/>
    <property type="match status" value="1"/>
</dbReference>
<evidence type="ECO:0000313" key="10">
    <source>
        <dbReference type="EMBL" id="EEB05690.1"/>
    </source>
</evidence>
<dbReference type="PANTHER" id="PTHR11879">
    <property type="entry name" value="ASPARTATE AMINOTRANSFERASE"/>
    <property type="match status" value="1"/>
</dbReference>
<dbReference type="EMBL" id="KE651166">
    <property type="protein sequence ID" value="EEB05690.1"/>
    <property type="molecule type" value="Genomic_DNA"/>
</dbReference>
<dbReference type="eggNOG" id="KOG1411">
    <property type="taxonomic scope" value="Eukaryota"/>
</dbReference>
<dbReference type="NCBIfam" id="NF006719">
    <property type="entry name" value="PRK09257.1"/>
    <property type="match status" value="1"/>
</dbReference>
<dbReference type="InterPro" id="IPR004838">
    <property type="entry name" value="NHTrfase_class1_PyrdxlP-BS"/>
</dbReference>
<dbReference type="AlphaFoldDB" id="B6JWD9"/>
<dbReference type="InterPro" id="IPR015422">
    <property type="entry name" value="PyrdxlP-dep_Trfase_small"/>
</dbReference>
<name>B6JWD9_SCHJY</name>
<reference evidence="10 12" key="1">
    <citation type="journal article" date="2011" name="Science">
        <title>Comparative functional genomics of the fission yeasts.</title>
        <authorList>
            <person name="Rhind N."/>
            <person name="Chen Z."/>
            <person name="Yassour M."/>
            <person name="Thompson D.A."/>
            <person name="Haas B.J."/>
            <person name="Habib N."/>
            <person name="Wapinski I."/>
            <person name="Roy S."/>
            <person name="Lin M.F."/>
            <person name="Heiman D.I."/>
            <person name="Young S.K."/>
            <person name="Furuya K."/>
            <person name="Guo Y."/>
            <person name="Pidoux A."/>
            <person name="Chen H.M."/>
            <person name="Robbertse B."/>
            <person name="Goldberg J.M."/>
            <person name="Aoki K."/>
            <person name="Bayne E.H."/>
            <person name="Berlin A.M."/>
            <person name="Desjardins C.A."/>
            <person name="Dobbs E."/>
            <person name="Dukaj L."/>
            <person name="Fan L."/>
            <person name="FitzGerald M.G."/>
            <person name="French C."/>
            <person name="Gujja S."/>
            <person name="Hansen K."/>
            <person name="Keifenheim D."/>
            <person name="Levin J.Z."/>
            <person name="Mosher R.A."/>
            <person name="Mueller C.A."/>
            <person name="Pfiffner J."/>
            <person name="Priest M."/>
            <person name="Russ C."/>
            <person name="Smialowska A."/>
            <person name="Swoboda P."/>
            <person name="Sykes S.M."/>
            <person name="Vaughn M."/>
            <person name="Vengrova S."/>
            <person name="Yoder R."/>
            <person name="Zeng Q."/>
            <person name="Allshire R."/>
            <person name="Baulcombe D."/>
            <person name="Birren B.W."/>
            <person name="Brown W."/>
            <person name="Ekwall K."/>
            <person name="Kellis M."/>
            <person name="Leatherwood J."/>
            <person name="Levin H."/>
            <person name="Margalit H."/>
            <person name="Martienssen R."/>
            <person name="Nieduszynski C.A."/>
            <person name="Spatafora J.W."/>
            <person name="Friedman N."/>
            <person name="Dalgaard J.Z."/>
            <person name="Baumann P."/>
            <person name="Niki H."/>
            <person name="Regev A."/>
            <person name="Nusbaum C."/>
        </authorList>
    </citation>
    <scope>NUCLEOTIDE SEQUENCE [LARGE SCALE GENOMIC DNA]</scope>
    <source>
        <strain evidence="12">yFS275 / FY16936</strain>
    </source>
</reference>
<feature type="domain" description="Aminotransferase class I/classII large" evidence="9">
    <location>
        <begin position="59"/>
        <end position="400"/>
    </location>
</feature>
<keyword evidence="12" id="KW-1185">Reference proteome</keyword>
<dbReference type="SUPFAM" id="SSF53383">
    <property type="entry name" value="PLP-dependent transferases"/>
    <property type="match status" value="1"/>
</dbReference>
<evidence type="ECO:0000256" key="5">
    <source>
        <dbReference type="ARBA" id="ARBA00022679"/>
    </source>
</evidence>
<evidence type="ECO:0000256" key="1">
    <source>
        <dbReference type="ARBA" id="ARBA00001933"/>
    </source>
</evidence>
<dbReference type="JaponicusDB" id="SJAG_00714">
    <property type="gene designation" value="maa1"/>
</dbReference>
<dbReference type="VEuPathDB" id="FungiDB:SJAG_00714"/>
<dbReference type="Gene3D" id="3.90.1150.10">
    <property type="entry name" value="Aspartate Aminotransferase, domain 1"/>
    <property type="match status" value="1"/>
</dbReference>
<dbReference type="InterPro" id="IPR004839">
    <property type="entry name" value="Aminotransferase_I/II_large"/>
</dbReference>
<dbReference type="OMA" id="VGACTIV"/>
<dbReference type="GO" id="GO:0004069">
    <property type="term" value="F:L-aspartate:2-oxoglutarate aminotransferase activity"/>
    <property type="evidence" value="ECO:0000318"/>
    <property type="project" value="GO_Central"/>
</dbReference>
<dbReference type="CDD" id="cd00609">
    <property type="entry name" value="AAT_like"/>
    <property type="match status" value="1"/>
</dbReference>
<dbReference type="RefSeq" id="XP_002171983.1">
    <property type="nucleotide sequence ID" value="XM_002171947.2"/>
</dbReference>
<evidence type="ECO:0000259" key="9">
    <source>
        <dbReference type="Pfam" id="PF00155"/>
    </source>
</evidence>
<keyword evidence="5 8" id="KW-0808">Transferase</keyword>
<comment type="catalytic activity">
    <reaction evidence="7 8">
        <text>L-aspartate + 2-oxoglutarate = oxaloacetate + L-glutamate</text>
        <dbReference type="Rhea" id="RHEA:21824"/>
        <dbReference type="ChEBI" id="CHEBI:16452"/>
        <dbReference type="ChEBI" id="CHEBI:16810"/>
        <dbReference type="ChEBI" id="CHEBI:29985"/>
        <dbReference type="ChEBI" id="CHEBI:29991"/>
        <dbReference type="EC" id="2.6.1.1"/>
    </reaction>
</comment>
<protein>
    <recommendedName>
        <fullName evidence="8">Aspartate aminotransferase</fullName>
        <ecNumber evidence="8">2.6.1.1</ecNumber>
    </recommendedName>
</protein>
<evidence type="ECO:0000256" key="2">
    <source>
        <dbReference type="ARBA" id="ARBA00007441"/>
    </source>
</evidence>
<dbReference type="InterPro" id="IPR000796">
    <property type="entry name" value="Asp_trans"/>
</dbReference>
<evidence type="ECO:0000256" key="4">
    <source>
        <dbReference type="ARBA" id="ARBA00022576"/>
    </source>
</evidence>
<dbReference type="STRING" id="402676.B6JWD9"/>
<dbReference type="PROSITE" id="PS00105">
    <property type="entry name" value="AA_TRANSFER_CLASS_1"/>
    <property type="match status" value="1"/>
</dbReference>
<sequence>MTTRSALSLSSLAHRAPAFPPHSTPGLARAMSAWAKVPMGPPDAILGISEKFKASTNAKKMNLGVGAYRDDAGRPFLLPSVRKAENALAQMNLDKEYAPITGIPVFRELATRLAYGDEVYESIAERLVSAQSLSGTGALRVAAAVLAKFYEPSSTIYVSNPTWGNHNNVFSAAGLAVQSYRYYDPKTHMLDAQGMLADLEDMPDRSIVLLHACAHNPTGVDPTPEQWDDILRVVRTKNHFVLMDMAYQGFASGNPARDGFAPRLFAEMNVPMMLCQSFAKNMGLYGERVGCFSMLAASAEEAARLESQVKIIIRGLYSNPPVHGARIAARILGDPELRTQWHQDIETMSTRIRDMRALLRSHLEDTFHSAHDWSHITSQIGMFCYTGLNPAQVDKLTRDLARVFDP</sequence>
<dbReference type="GO" id="GO:0006533">
    <property type="term" value="P:L-aspartate catabolic process"/>
    <property type="evidence" value="ECO:0000318"/>
    <property type="project" value="GO_Central"/>
</dbReference>
<dbReference type="GO" id="GO:0005739">
    <property type="term" value="C:mitochondrion"/>
    <property type="evidence" value="ECO:0000318"/>
    <property type="project" value="GO_Central"/>
</dbReference>
<keyword evidence="6" id="KW-0663">Pyridoxal phosphate</keyword>
<evidence type="ECO:0000256" key="8">
    <source>
        <dbReference type="RuleBase" id="RU000480"/>
    </source>
</evidence>
<gene>
    <name evidence="11" type="primary">maa1</name>
    <name evidence="10" type="ORF">SJAG_00714</name>
</gene>
<evidence type="ECO:0000256" key="7">
    <source>
        <dbReference type="ARBA" id="ARBA00049185"/>
    </source>
</evidence>
<evidence type="ECO:0000256" key="6">
    <source>
        <dbReference type="ARBA" id="ARBA00022898"/>
    </source>
</evidence>
<proteinExistence type="inferred from homology"/>
<dbReference type="InterPro" id="IPR015424">
    <property type="entry name" value="PyrdxlP-dep_Trfase"/>
</dbReference>
<evidence type="ECO:0000313" key="12">
    <source>
        <dbReference type="Proteomes" id="UP000001744"/>
    </source>
</evidence>
<dbReference type="FunFam" id="3.40.640.10:FF:000066">
    <property type="entry name" value="Aspartate aminotransferase"/>
    <property type="match status" value="1"/>
</dbReference>